<protein>
    <submittedName>
        <fullName evidence="2">Uncharacterized protein</fullName>
    </submittedName>
</protein>
<comment type="caution">
    <text evidence="2">The sequence shown here is derived from an EMBL/GenBank/DDBJ whole genome shotgun (WGS) entry which is preliminary data.</text>
</comment>
<dbReference type="AlphaFoldDB" id="A0A4D4MQN2"/>
<sequence>MRDATHDVPALHRRSFLKYSGALGAAAALSSSLAACSSGPESTNDTGGGAAAGTGR</sequence>
<dbReference type="Proteomes" id="UP000299211">
    <property type="component" value="Unassembled WGS sequence"/>
</dbReference>
<dbReference type="PROSITE" id="PS51318">
    <property type="entry name" value="TAT"/>
    <property type="match status" value="1"/>
</dbReference>
<dbReference type="Pfam" id="PF10518">
    <property type="entry name" value="TAT_signal"/>
    <property type="match status" value="1"/>
</dbReference>
<dbReference type="InterPro" id="IPR019546">
    <property type="entry name" value="TAT_signal_bac_arc"/>
</dbReference>
<evidence type="ECO:0000313" key="2">
    <source>
        <dbReference type="EMBL" id="GDY73994.1"/>
    </source>
</evidence>
<accession>A0A4D4MQN2</accession>
<evidence type="ECO:0000256" key="1">
    <source>
        <dbReference type="SAM" id="MobiDB-lite"/>
    </source>
</evidence>
<organism evidence="2 3">
    <name type="scientific">Streptomyces avermitilis</name>
    <dbReference type="NCBI Taxonomy" id="33903"/>
    <lineage>
        <taxon>Bacteria</taxon>
        <taxon>Bacillati</taxon>
        <taxon>Actinomycetota</taxon>
        <taxon>Actinomycetes</taxon>
        <taxon>Kitasatosporales</taxon>
        <taxon>Streptomycetaceae</taxon>
        <taxon>Streptomyces</taxon>
    </lineage>
</organism>
<gene>
    <name evidence="2" type="ORF">SAV31267_034790</name>
</gene>
<dbReference type="NCBIfam" id="TIGR01409">
    <property type="entry name" value="TAT_signal_seq"/>
    <property type="match status" value="1"/>
</dbReference>
<proteinExistence type="predicted"/>
<feature type="compositionally biased region" description="Gly residues" evidence="1">
    <location>
        <begin position="46"/>
        <end position="56"/>
    </location>
</feature>
<dbReference type="InterPro" id="IPR006311">
    <property type="entry name" value="TAT_signal"/>
</dbReference>
<evidence type="ECO:0000313" key="3">
    <source>
        <dbReference type="Proteomes" id="UP000299211"/>
    </source>
</evidence>
<reference evidence="2 3" key="1">
    <citation type="submission" date="2019-04" db="EMBL/GenBank/DDBJ databases">
        <title>Draft genome sequences of Streptomyces avermitilis ATCC 31267.</title>
        <authorList>
            <person name="Komaki H."/>
            <person name="Tamura T."/>
            <person name="Hosoyama A."/>
        </authorList>
    </citation>
    <scope>NUCLEOTIDE SEQUENCE [LARGE SCALE GENOMIC DNA]</scope>
    <source>
        <strain evidence="2 3">ATCC 31267</strain>
    </source>
</reference>
<name>A0A4D4MQN2_STRAX</name>
<feature type="region of interest" description="Disordered" evidence="1">
    <location>
        <begin position="35"/>
        <end position="56"/>
    </location>
</feature>
<dbReference type="EMBL" id="BJHY01000001">
    <property type="protein sequence ID" value="GDY73994.1"/>
    <property type="molecule type" value="Genomic_DNA"/>
</dbReference>